<evidence type="ECO:0000313" key="1">
    <source>
        <dbReference type="EMBL" id="GBP01347.1"/>
    </source>
</evidence>
<dbReference type="AlphaFoldDB" id="A0A4C1SJ00"/>
<name>A0A4C1SJ00_EUMVA</name>
<proteinExistence type="predicted"/>
<sequence>MWPHRGFGISLPELDFTYSRARRAWPYVDEIAGPKRRTYCCALSGARVALKIILHVRPKRNANKHYPPEIHCDFLIDDAKQSDFGKWSANCVTRRGPRWGCGGGRRGGGGNERKPN</sequence>
<keyword evidence="2" id="KW-1185">Reference proteome</keyword>
<reference evidence="1 2" key="1">
    <citation type="journal article" date="2019" name="Commun. Biol.">
        <title>The bagworm genome reveals a unique fibroin gene that provides high tensile strength.</title>
        <authorList>
            <person name="Kono N."/>
            <person name="Nakamura H."/>
            <person name="Ohtoshi R."/>
            <person name="Tomita M."/>
            <person name="Numata K."/>
            <person name="Arakawa K."/>
        </authorList>
    </citation>
    <scope>NUCLEOTIDE SEQUENCE [LARGE SCALE GENOMIC DNA]</scope>
</reference>
<accession>A0A4C1SJ00</accession>
<dbReference type="EMBL" id="BGZK01003441">
    <property type="protein sequence ID" value="GBP01347.1"/>
    <property type="molecule type" value="Genomic_DNA"/>
</dbReference>
<protein>
    <submittedName>
        <fullName evidence="1">Uncharacterized protein</fullName>
    </submittedName>
</protein>
<evidence type="ECO:0000313" key="2">
    <source>
        <dbReference type="Proteomes" id="UP000299102"/>
    </source>
</evidence>
<dbReference type="Proteomes" id="UP000299102">
    <property type="component" value="Unassembled WGS sequence"/>
</dbReference>
<comment type="caution">
    <text evidence="1">The sequence shown here is derived from an EMBL/GenBank/DDBJ whole genome shotgun (WGS) entry which is preliminary data.</text>
</comment>
<gene>
    <name evidence="1" type="ORF">EVAR_72820_1</name>
</gene>
<organism evidence="1 2">
    <name type="scientific">Eumeta variegata</name>
    <name type="common">Bagworm moth</name>
    <name type="synonym">Eumeta japonica</name>
    <dbReference type="NCBI Taxonomy" id="151549"/>
    <lineage>
        <taxon>Eukaryota</taxon>
        <taxon>Metazoa</taxon>
        <taxon>Ecdysozoa</taxon>
        <taxon>Arthropoda</taxon>
        <taxon>Hexapoda</taxon>
        <taxon>Insecta</taxon>
        <taxon>Pterygota</taxon>
        <taxon>Neoptera</taxon>
        <taxon>Endopterygota</taxon>
        <taxon>Lepidoptera</taxon>
        <taxon>Glossata</taxon>
        <taxon>Ditrysia</taxon>
        <taxon>Tineoidea</taxon>
        <taxon>Psychidae</taxon>
        <taxon>Oiketicinae</taxon>
        <taxon>Eumeta</taxon>
    </lineage>
</organism>